<feature type="compositionally biased region" description="Basic and acidic residues" evidence="4">
    <location>
        <begin position="352"/>
        <end position="362"/>
    </location>
</feature>
<keyword evidence="1" id="KW-0732">Signal</keyword>
<dbReference type="PANTHER" id="PTHR40050:SF1">
    <property type="entry name" value="INNER SPORE COAT PROTEIN H"/>
    <property type="match status" value="1"/>
</dbReference>
<dbReference type="PROSITE" id="PS51763">
    <property type="entry name" value="CBM10"/>
    <property type="match status" value="2"/>
</dbReference>
<dbReference type="Pfam" id="PF08757">
    <property type="entry name" value="CotH"/>
    <property type="match status" value="1"/>
</dbReference>
<dbReference type="Pfam" id="PF02013">
    <property type="entry name" value="CBM_10"/>
    <property type="match status" value="2"/>
</dbReference>
<sequence length="482" mass="56419">LRADASEATFIRSKLTCDIHNRLGLPSISANYATLYINDEYMGFYILLDVPKLSWAKSVFHGNDNDNLYQCSINGNFLTYDSSAFSCTNENDNVIDNSEWINFLRTLDKAENPSDIEDIFDIDLFLTEMAIEYLIGSFDHFLINGHNYYIYKPQNDKWKLVLYDFDLTFGQDIDLYFLIKIFVDIPEQLQSVNREYYNYSFDEWARHTHLVDILILKDPSRFEKILKDVVSKAFNPTVLYPRIDELKSFIKSYVEKDKTPNEKGNYPGKLNLLANDYTLEQWDANSEFTSIETSLKYRAFGLKYWILQKYRYVCKTYSIQCDNQYIDESFQYPINKNVEMYDYNIQKNNDNEKETTEIKSPDEPSTTTTTTTTTTFIDEPIPTVIDNYQCFAEMIGYSCCSPENKVAYAHDNNGDWGYDFNKQEWCGLTPYIKHDETESCWSEKLGYPCCSDCYVFEVDTDGSWGYNFSKKQWCGVPKHCPL</sequence>
<feature type="domain" description="CBM10" evidence="5">
    <location>
        <begin position="439"/>
        <end position="477"/>
    </location>
</feature>
<proteinExistence type="predicted"/>
<feature type="region of interest" description="Disordered" evidence="4">
    <location>
        <begin position="352"/>
        <end position="371"/>
    </location>
</feature>
<accession>A0A1Y2BEB6</accession>
<dbReference type="GO" id="GO:0016787">
    <property type="term" value="F:hydrolase activity"/>
    <property type="evidence" value="ECO:0007669"/>
    <property type="project" value="UniProtKB-KW"/>
</dbReference>
<keyword evidence="2" id="KW-0677">Repeat</keyword>
<comment type="caution">
    <text evidence="6">The sequence shown here is derived from an EMBL/GenBank/DDBJ whole genome shotgun (WGS) entry which is preliminary data.</text>
</comment>
<organism evidence="6 7">
    <name type="scientific">Neocallimastix californiae</name>
    <dbReference type="NCBI Taxonomy" id="1754190"/>
    <lineage>
        <taxon>Eukaryota</taxon>
        <taxon>Fungi</taxon>
        <taxon>Fungi incertae sedis</taxon>
        <taxon>Chytridiomycota</taxon>
        <taxon>Chytridiomycota incertae sedis</taxon>
        <taxon>Neocallimastigomycetes</taxon>
        <taxon>Neocallimastigales</taxon>
        <taxon>Neocallimastigaceae</taxon>
        <taxon>Neocallimastix</taxon>
    </lineage>
</organism>
<dbReference type="EMBL" id="MCOG01000161">
    <property type="protein sequence ID" value="ORY33171.1"/>
    <property type="molecule type" value="Genomic_DNA"/>
</dbReference>
<name>A0A1Y2BEB6_9FUNG</name>
<evidence type="ECO:0000256" key="3">
    <source>
        <dbReference type="ARBA" id="ARBA00022801"/>
    </source>
</evidence>
<evidence type="ECO:0000313" key="6">
    <source>
        <dbReference type="EMBL" id="ORY33171.1"/>
    </source>
</evidence>
<evidence type="ECO:0000256" key="4">
    <source>
        <dbReference type="SAM" id="MobiDB-lite"/>
    </source>
</evidence>
<protein>
    <submittedName>
        <fullName evidence="6">Putative cellulase</fullName>
    </submittedName>
</protein>
<keyword evidence="7" id="KW-1185">Reference proteome</keyword>
<dbReference type="OrthoDB" id="10267127at2759"/>
<dbReference type="SUPFAM" id="SSF64571">
    <property type="entry name" value="Cellulose docking domain, dockering"/>
    <property type="match status" value="2"/>
</dbReference>
<dbReference type="PANTHER" id="PTHR40050">
    <property type="entry name" value="INNER SPORE COAT PROTEIN H"/>
    <property type="match status" value="1"/>
</dbReference>
<keyword evidence="3" id="KW-0378">Hydrolase</keyword>
<dbReference type="Proteomes" id="UP000193920">
    <property type="component" value="Unassembled WGS sequence"/>
</dbReference>
<dbReference type="InterPro" id="IPR014867">
    <property type="entry name" value="Spore_coat_CotH_CotH2/3/7"/>
</dbReference>
<evidence type="ECO:0000259" key="5">
    <source>
        <dbReference type="PROSITE" id="PS51763"/>
    </source>
</evidence>
<dbReference type="InterPro" id="IPR002883">
    <property type="entry name" value="CBM10/Dockerin_dom"/>
</dbReference>
<evidence type="ECO:0000313" key="7">
    <source>
        <dbReference type="Proteomes" id="UP000193920"/>
    </source>
</evidence>
<feature type="non-terminal residue" evidence="6">
    <location>
        <position position="1"/>
    </location>
</feature>
<dbReference type="STRING" id="1754190.A0A1Y2BEB6"/>
<dbReference type="InterPro" id="IPR009034">
    <property type="entry name" value="Dockerin_dom_fun_sf"/>
</dbReference>
<evidence type="ECO:0000256" key="1">
    <source>
        <dbReference type="ARBA" id="ARBA00022729"/>
    </source>
</evidence>
<dbReference type="Gene3D" id="3.90.1220.10">
    <property type="entry name" value="Cellulose docking domain, dockering"/>
    <property type="match status" value="2"/>
</dbReference>
<feature type="domain" description="CBM10" evidence="5">
    <location>
        <begin position="389"/>
        <end position="429"/>
    </location>
</feature>
<evidence type="ECO:0000256" key="2">
    <source>
        <dbReference type="ARBA" id="ARBA00022737"/>
    </source>
</evidence>
<reference evidence="6 7" key="1">
    <citation type="submission" date="2016-08" db="EMBL/GenBank/DDBJ databases">
        <title>A Parts List for Fungal Cellulosomes Revealed by Comparative Genomics.</title>
        <authorList>
            <consortium name="DOE Joint Genome Institute"/>
            <person name="Haitjema C.H."/>
            <person name="Gilmore S.P."/>
            <person name="Henske J.K."/>
            <person name="Solomon K.V."/>
            <person name="De Groot R."/>
            <person name="Kuo A."/>
            <person name="Mondo S.J."/>
            <person name="Salamov A.A."/>
            <person name="Labutti K."/>
            <person name="Zhao Z."/>
            <person name="Chiniquy J."/>
            <person name="Barry K."/>
            <person name="Brewer H.M."/>
            <person name="Purvine S.O."/>
            <person name="Wright A.T."/>
            <person name="Boxma B."/>
            <person name="Van Alen T."/>
            <person name="Hackstein J.H."/>
            <person name="Baker S.E."/>
            <person name="Grigoriev I.V."/>
            <person name="O'Malley M.A."/>
        </authorList>
    </citation>
    <scope>NUCLEOTIDE SEQUENCE [LARGE SCALE GENOMIC DNA]</scope>
    <source>
        <strain evidence="6 7">G1</strain>
    </source>
</reference>
<gene>
    <name evidence="6" type="ORF">LY90DRAFT_422780</name>
</gene>
<dbReference type="AlphaFoldDB" id="A0A1Y2BEB6"/>